<evidence type="ECO:0000313" key="1">
    <source>
        <dbReference type="EMBL" id="GAA3901170.1"/>
    </source>
</evidence>
<protein>
    <submittedName>
        <fullName evidence="1">Uncharacterized protein</fullName>
    </submittedName>
</protein>
<reference evidence="2" key="1">
    <citation type="journal article" date="2019" name="Int. J. Syst. Evol. Microbiol.">
        <title>The Global Catalogue of Microorganisms (GCM) 10K type strain sequencing project: providing services to taxonomists for standard genome sequencing and annotation.</title>
        <authorList>
            <consortium name="The Broad Institute Genomics Platform"/>
            <consortium name="The Broad Institute Genome Sequencing Center for Infectious Disease"/>
            <person name="Wu L."/>
            <person name="Ma J."/>
        </authorList>
    </citation>
    <scope>NUCLEOTIDE SEQUENCE [LARGE SCALE GENOMIC DNA]</scope>
    <source>
        <strain evidence="2">JCM 17543</strain>
    </source>
</reference>
<evidence type="ECO:0000313" key="2">
    <source>
        <dbReference type="Proteomes" id="UP001500827"/>
    </source>
</evidence>
<comment type="caution">
    <text evidence="1">The sequence shown here is derived from an EMBL/GenBank/DDBJ whole genome shotgun (WGS) entry which is preliminary data.</text>
</comment>
<proteinExistence type="predicted"/>
<sequence length="138" mass="15179">MIWAAGLLALAGTAGGLPYGDAIPKAFWGAYARSARGCADKNDLARLEVTADRLSYYEADEYLILGVAFEGSSDTLKDVVPMINGRFTARQETNILGELNLRLAMEKPNVLVRFIMKDNGEPDETQPDRWVRCPNGKL</sequence>
<gene>
    <name evidence="1" type="ORF">GCM10022276_19950</name>
</gene>
<keyword evidence="2" id="KW-1185">Reference proteome</keyword>
<organism evidence="1 2">
    <name type="scientific">Sphingomonas limnosediminicola</name>
    <dbReference type="NCBI Taxonomy" id="940133"/>
    <lineage>
        <taxon>Bacteria</taxon>
        <taxon>Pseudomonadati</taxon>
        <taxon>Pseudomonadota</taxon>
        <taxon>Alphaproteobacteria</taxon>
        <taxon>Sphingomonadales</taxon>
        <taxon>Sphingomonadaceae</taxon>
        <taxon>Sphingomonas</taxon>
    </lineage>
</organism>
<dbReference type="EMBL" id="BAABBM010000001">
    <property type="protein sequence ID" value="GAA3901170.1"/>
    <property type="molecule type" value="Genomic_DNA"/>
</dbReference>
<dbReference type="RefSeq" id="WP_344699539.1">
    <property type="nucleotide sequence ID" value="NZ_BAABBM010000001.1"/>
</dbReference>
<dbReference type="Proteomes" id="UP001500827">
    <property type="component" value="Unassembled WGS sequence"/>
</dbReference>
<accession>A0ABP7LG30</accession>
<name>A0ABP7LG30_9SPHN</name>